<evidence type="ECO:0000259" key="1">
    <source>
        <dbReference type="Pfam" id="PF08759"/>
    </source>
</evidence>
<evidence type="ECO:0000313" key="3">
    <source>
        <dbReference type="Proteomes" id="UP000239763"/>
    </source>
</evidence>
<gene>
    <name evidence="2" type="ORF">BCV38_00905</name>
</gene>
<dbReference type="Pfam" id="PF08759">
    <property type="entry name" value="GT-D"/>
    <property type="match status" value="1"/>
</dbReference>
<feature type="domain" description="Glycosyltransferase GT-D fold" evidence="1">
    <location>
        <begin position="70"/>
        <end position="277"/>
    </location>
</feature>
<accession>A0AA45AB41</accession>
<comment type="caution">
    <text evidence="2">The sequence shown here is derived from an EMBL/GenBank/DDBJ whole genome shotgun (WGS) entry which is preliminary data.</text>
</comment>
<dbReference type="RefSeq" id="WP_157936541.1">
    <property type="nucleotide sequence ID" value="NZ_JAAHTI010000003.1"/>
</dbReference>
<sequence>MPNNIFKLLKKKLTPNQKKLILDIRRRVKAYFVNVRSIDIERISNYEKIYPHVSSTKETLELILRNKASICRFGDAEFDICQFENKDDPYQKPSQELSERLQEILHHESKNNLLICIPPFNEKTNNLKNYYGSLSFWEYYWLNRFENVNQLLSHSSYSNSFVTRETIFYECDITMVKQVWHGRNVTFVYGNNGRFNAEHELFDGIKSKSEILIKPTNAFDDYNSILAECIKYETDTLFLIAAGPTATVLAFDLWKNGFQALDIGHLPNSYDEFLGRIISPEHIPLVSK</sequence>
<keyword evidence="3" id="KW-1185">Reference proteome</keyword>
<dbReference type="AlphaFoldDB" id="A0AA45AB41"/>
<name>A0AA45AB41_9VIBR</name>
<protein>
    <recommendedName>
        <fullName evidence="1">Glycosyltransferase GT-D fold domain-containing protein</fullName>
    </recommendedName>
</protein>
<dbReference type="EMBL" id="MCSB01000001">
    <property type="protein sequence ID" value="PME33346.1"/>
    <property type="molecule type" value="Genomic_DNA"/>
</dbReference>
<dbReference type="InterPro" id="IPR014869">
    <property type="entry name" value="GT-D"/>
</dbReference>
<evidence type="ECO:0000313" key="2">
    <source>
        <dbReference type="EMBL" id="PME33346.1"/>
    </source>
</evidence>
<dbReference type="Proteomes" id="UP000239763">
    <property type="component" value="Unassembled WGS sequence"/>
</dbReference>
<organism evidence="2 3">
    <name type="scientific">Vibrio lentus</name>
    <dbReference type="NCBI Taxonomy" id="136468"/>
    <lineage>
        <taxon>Bacteria</taxon>
        <taxon>Pseudomonadati</taxon>
        <taxon>Pseudomonadota</taxon>
        <taxon>Gammaproteobacteria</taxon>
        <taxon>Vibrionales</taxon>
        <taxon>Vibrionaceae</taxon>
        <taxon>Vibrio</taxon>
    </lineage>
</organism>
<dbReference type="GeneID" id="69650397"/>
<proteinExistence type="predicted"/>
<reference evidence="2 3" key="1">
    <citation type="journal article" date="2018" name="Nature">
        <title>A major lineage of non-tailed dsDNA viruses as unrecognized killers of marine bacteria.</title>
        <authorList>
            <person name="Kauffman K.M."/>
            <person name="Hussain F.A."/>
            <person name="Yang J."/>
            <person name="Arevalo P."/>
            <person name="Brown J.M."/>
            <person name="Chang W.K."/>
            <person name="VanInsberghe D."/>
            <person name="Elsherbini J."/>
            <person name="Sharma R.S."/>
            <person name="Cutler M.B."/>
            <person name="Kelly L."/>
            <person name="Polz M.F."/>
        </authorList>
    </citation>
    <scope>NUCLEOTIDE SEQUENCE [LARGE SCALE GENOMIC DNA]</scope>
    <source>
        <strain evidence="2 3">10N.286.55.E1</strain>
    </source>
</reference>